<comment type="caution">
    <text evidence="3">The sequence shown here is derived from an EMBL/GenBank/DDBJ whole genome shotgun (WGS) entry which is preliminary data.</text>
</comment>
<dbReference type="Proteomes" id="UP001174208">
    <property type="component" value="Unassembled WGS sequence"/>
</dbReference>
<feature type="region of interest" description="Disordered" evidence="1">
    <location>
        <begin position="1"/>
        <end position="25"/>
    </location>
</feature>
<name>A0ABT8KH35_9MICO</name>
<dbReference type="EMBL" id="JAROCF010000001">
    <property type="protein sequence ID" value="MDN4616312.1"/>
    <property type="molecule type" value="Genomic_DNA"/>
</dbReference>
<evidence type="ECO:0000313" key="3">
    <source>
        <dbReference type="EMBL" id="MDN4616312.1"/>
    </source>
</evidence>
<gene>
    <name evidence="3" type="ORF">P5G50_17830</name>
</gene>
<evidence type="ECO:0000256" key="2">
    <source>
        <dbReference type="SAM" id="Phobius"/>
    </source>
</evidence>
<dbReference type="RefSeq" id="WP_301209494.1">
    <property type="nucleotide sequence ID" value="NZ_JAROCF010000001.1"/>
</dbReference>
<keyword evidence="2" id="KW-1133">Transmembrane helix</keyword>
<feature type="transmembrane region" description="Helical" evidence="2">
    <location>
        <begin position="60"/>
        <end position="84"/>
    </location>
</feature>
<keyword evidence="2" id="KW-0812">Transmembrane</keyword>
<reference evidence="3" key="1">
    <citation type="submission" date="2023-06" db="EMBL/GenBank/DDBJ databases">
        <title>MT1 and MT2 Draft Genomes of Novel Species.</title>
        <authorList>
            <person name="Venkateswaran K."/>
        </authorList>
    </citation>
    <scope>NUCLEOTIDE SEQUENCE</scope>
    <source>
        <strain evidence="3">F6_8S_P_1B</strain>
    </source>
</reference>
<keyword evidence="2" id="KW-0472">Membrane</keyword>
<protein>
    <submittedName>
        <fullName evidence="3">Uncharacterized protein</fullName>
    </submittedName>
</protein>
<organism evidence="3 4">
    <name type="scientific">Leifsonia williamsii</name>
    <dbReference type="NCBI Taxonomy" id="3035919"/>
    <lineage>
        <taxon>Bacteria</taxon>
        <taxon>Bacillati</taxon>
        <taxon>Actinomycetota</taxon>
        <taxon>Actinomycetes</taxon>
        <taxon>Micrococcales</taxon>
        <taxon>Microbacteriaceae</taxon>
        <taxon>Leifsonia</taxon>
    </lineage>
</organism>
<keyword evidence="4" id="KW-1185">Reference proteome</keyword>
<sequence length="88" mass="9332">MREDGDGVFRAREPEQPLPYGLPDDPQEPYVAIVAPNLDKITARTFAPGTLGARRVRRGFVVLASVVAACVVIVGVAAVVLWAMSALG</sequence>
<evidence type="ECO:0000313" key="4">
    <source>
        <dbReference type="Proteomes" id="UP001174208"/>
    </source>
</evidence>
<evidence type="ECO:0000256" key="1">
    <source>
        <dbReference type="SAM" id="MobiDB-lite"/>
    </source>
</evidence>
<accession>A0ABT8KH35</accession>
<feature type="compositionally biased region" description="Basic and acidic residues" evidence="1">
    <location>
        <begin position="1"/>
        <end position="15"/>
    </location>
</feature>
<proteinExistence type="predicted"/>